<dbReference type="Proteomes" id="UP001476798">
    <property type="component" value="Unassembled WGS sequence"/>
</dbReference>
<dbReference type="InterPro" id="IPR011011">
    <property type="entry name" value="Znf_FYVE_PHD"/>
</dbReference>
<sequence length="150" mass="16773">MAAGSGSLSQRSTALSLFISAGEGHCLGEIRYKSGKKSHNSLVLTCQVCRKGDNDECLLLCDGCDRGCHMYCLKPKITQDPSKKRTRVKKRRYEEDSSEDETTRRRSVGMTTRHKETPTPSSSTRYSGEGAGSKRRRMTTRNQPDLTFCE</sequence>
<dbReference type="SUPFAM" id="SSF57903">
    <property type="entry name" value="FYVE/PHD zinc finger"/>
    <property type="match status" value="1"/>
</dbReference>
<keyword evidence="8" id="KW-1185">Reference proteome</keyword>
<feature type="compositionally biased region" description="Polar residues" evidence="5">
    <location>
        <begin position="140"/>
        <end position="150"/>
    </location>
</feature>
<organism evidence="7 8">
    <name type="scientific">Goodea atripinnis</name>
    <dbReference type="NCBI Taxonomy" id="208336"/>
    <lineage>
        <taxon>Eukaryota</taxon>
        <taxon>Metazoa</taxon>
        <taxon>Chordata</taxon>
        <taxon>Craniata</taxon>
        <taxon>Vertebrata</taxon>
        <taxon>Euteleostomi</taxon>
        <taxon>Actinopterygii</taxon>
        <taxon>Neopterygii</taxon>
        <taxon>Teleostei</taxon>
        <taxon>Neoteleostei</taxon>
        <taxon>Acanthomorphata</taxon>
        <taxon>Ovalentaria</taxon>
        <taxon>Atherinomorphae</taxon>
        <taxon>Cyprinodontiformes</taxon>
        <taxon>Goodeidae</taxon>
        <taxon>Goodea</taxon>
    </lineage>
</organism>
<evidence type="ECO:0000256" key="1">
    <source>
        <dbReference type="ARBA" id="ARBA00004123"/>
    </source>
</evidence>
<comment type="subcellular location">
    <subcellularLocation>
        <location evidence="1">Nucleus</location>
    </subcellularLocation>
</comment>
<dbReference type="InterPro" id="IPR013083">
    <property type="entry name" value="Znf_RING/FYVE/PHD"/>
</dbReference>
<dbReference type="PANTHER" id="PTHR45915">
    <property type="entry name" value="TRANSCRIPTION INTERMEDIARY FACTOR"/>
    <property type="match status" value="1"/>
</dbReference>
<protein>
    <recommendedName>
        <fullName evidence="6">PHD-type domain-containing protein</fullName>
    </recommendedName>
</protein>
<dbReference type="EMBL" id="JAHRIO010080786">
    <property type="protein sequence ID" value="MEQ2184899.1"/>
    <property type="molecule type" value="Genomic_DNA"/>
</dbReference>
<evidence type="ECO:0000256" key="3">
    <source>
        <dbReference type="ARBA" id="ARBA00022771"/>
    </source>
</evidence>
<evidence type="ECO:0000256" key="2">
    <source>
        <dbReference type="ARBA" id="ARBA00022723"/>
    </source>
</evidence>
<dbReference type="Gene3D" id="3.30.40.10">
    <property type="entry name" value="Zinc/RING finger domain, C3HC4 (zinc finger)"/>
    <property type="match status" value="1"/>
</dbReference>
<keyword evidence="2" id="KW-0479">Metal-binding</keyword>
<keyword evidence="4" id="KW-0862">Zinc</keyword>
<dbReference type="PANTHER" id="PTHR45915:SF5">
    <property type="entry name" value="BROMODOMAIN ADJACENT TO ZINC FINGER DOMAIN PROTEIN 2A"/>
    <property type="match status" value="1"/>
</dbReference>
<evidence type="ECO:0000256" key="5">
    <source>
        <dbReference type="SAM" id="MobiDB-lite"/>
    </source>
</evidence>
<name>A0ABV0PN45_9TELE</name>
<reference evidence="7 8" key="1">
    <citation type="submission" date="2021-06" db="EMBL/GenBank/DDBJ databases">
        <authorList>
            <person name="Palmer J.M."/>
        </authorList>
    </citation>
    <scope>NUCLEOTIDE SEQUENCE [LARGE SCALE GENOMIC DNA]</scope>
    <source>
        <strain evidence="7 8">GA_2019</strain>
        <tissue evidence="7">Muscle</tissue>
    </source>
</reference>
<evidence type="ECO:0000313" key="7">
    <source>
        <dbReference type="EMBL" id="MEQ2184899.1"/>
    </source>
</evidence>
<evidence type="ECO:0000259" key="6">
    <source>
        <dbReference type="Pfam" id="PF00628"/>
    </source>
</evidence>
<gene>
    <name evidence="7" type="ORF">GOODEAATRI_012682</name>
</gene>
<dbReference type="InterPro" id="IPR019787">
    <property type="entry name" value="Znf_PHD-finger"/>
</dbReference>
<feature type="domain" description="PHD-type" evidence="6">
    <location>
        <begin position="46"/>
        <end position="84"/>
    </location>
</feature>
<proteinExistence type="predicted"/>
<comment type="caution">
    <text evidence="7">The sequence shown here is derived from an EMBL/GenBank/DDBJ whole genome shotgun (WGS) entry which is preliminary data.</text>
</comment>
<dbReference type="Pfam" id="PF00628">
    <property type="entry name" value="PHD"/>
    <property type="match status" value="1"/>
</dbReference>
<feature type="region of interest" description="Disordered" evidence="5">
    <location>
        <begin position="79"/>
        <end position="150"/>
    </location>
</feature>
<evidence type="ECO:0000256" key="4">
    <source>
        <dbReference type="ARBA" id="ARBA00022833"/>
    </source>
</evidence>
<accession>A0ABV0PN45</accession>
<keyword evidence="3" id="KW-0863">Zinc-finger</keyword>
<evidence type="ECO:0000313" key="8">
    <source>
        <dbReference type="Proteomes" id="UP001476798"/>
    </source>
</evidence>